<organism evidence="1 2">
    <name type="scientific">Stutzerimonas xanthomarina DSM 18231</name>
    <dbReference type="NCBI Taxonomy" id="1403346"/>
    <lineage>
        <taxon>Bacteria</taxon>
        <taxon>Pseudomonadati</taxon>
        <taxon>Pseudomonadota</taxon>
        <taxon>Gammaproteobacteria</taxon>
        <taxon>Pseudomonadales</taxon>
        <taxon>Pseudomonadaceae</taxon>
        <taxon>Stutzerimonas</taxon>
    </lineage>
</organism>
<dbReference type="AlphaFoldDB" id="A0A1M5L0Q3"/>
<protein>
    <submittedName>
        <fullName evidence="1">Uncharacterized protein</fullName>
    </submittedName>
</protein>
<proteinExistence type="predicted"/>
<accession>A0A1M5L0Q3</accession>
<sequence>MIEYAGNTLQTVSCMGIIRRVDDALFIHRNGGLPEGGWVKCHPPYAAGATPAEQIRSPIAGRVKFADWELSLDNPGEEHSLHCRANHYAGCNRRVAENQTRLIKTPGRPRP</sequence>
<name>A0A1M5L0Q3_9GAMM</name>
<reference evidence="1 2" key="1">
    <citation type="submission" date="2016-11" db="EMBL/GenBank/DDBJ databases">
        <authorList>
            <person name="Jaros S."/>
            <person name="Januszkiewicz K."/>
            <person name="Wedrychowicz H."/>
        </authorList>
    </citation>
    <scope>NUCLEOTIDE SEQUENCE [LARGE SCALE GENOMIC DNA]</scope>
    <source>
        <strain evidence="1 2">DSM 18231</strain>
    </source>
</reference>
<evidence type="ECO:0000313" key="2">
    <source>
        <dbReference type="Proteomes" id="UP000184000"/>
    </source>
</evidence>
<dbReference type="EMBL" id="FQXA01000001">
    <property type="protein sequence ID" value="SHG58349.1"/>
    <property type="molecule type" value="Genomic_DNA"/>
</dbReference>
<dbReference type="Proteomes" id="UP000184000">
    <property type="component" value="Unassembled WGS sequence"/>
</dbReference>
<gene>
    <name evidence="1" type="ORF">SAMN02744645_0770</name>
</gene>
<evidence type="ECO:0000313" key="1">
    <source>
        <dbReference type="EMBL" id="SHG58349.1"/>
    </source>
</evidence>